<protein>
    <recommendedName>
        <fullName evidence="6">O-fucosyltransferase family protein</fullName>
    </recommendedName>
</protein>
<dbReference type="OrthoDB" id="2015179at2759"/>
<dbReference type="PANTHER" id="PTHR31469">
    <property type="entry name" value="OS07G0633600 PROTEIN"/>
    <property type="match status" value="1"/>
</dbReference>
<feature type="domain" description="DUF7075" evidence="3">
    <location>
        <begin position="266"/>
        <end position="560"/>
    </location>
</feature>
<evidence type="ECO:0008006" key="6">
    <source>
        <dbReference type="Google" id="ProtNLM"/>
    </source>
</evidence>
<dbReference type="Proteomes" id="UP000886520">
    <property type="component" value="Chromosome 1"/>
</dbReference>
<evidence type="ECO:0000256" key="1">
    <source>
        <dbReference type="SAM" id="Phobius"/>
    </source>
</evidence>
<evidence type="ECO:0000259" key="3">
    <source>
        <dbReference type="Pfam" id="PF23272"/>
    </source>
</evidence>
<accession>A0A9D4VEA2</accession>
<feature type="transmembrane region" description="Helical" evidence="1">
    <location>
        <begin position="12"/>
        <end position="33"/>
    </location>
</feature>
<dbReference type="InterPro" id="IPR055503">
    <property type="entry name" value="DUF7075"/>
</dbReference>
<dbReference type="AlphaFoldDB" id="A0A9D4VEA2"/>
<dbReference type="InterPro" id="IPR055502">
    <property type="entry name" value="DUF7074"/>
</dbReference>
<dbReference type="GO" id="GO:0005794">
    <property type="term" value="C:Golgi apparatus"/>
    <property type="evidence" value="ECO:0007669"/>
    <property type="project" value="TreeGrafter"/>
</dbReference>
<dbReference type="Pfam" id="PF23269">
    <property type="entry name" value="DUF7074"/>
    <property type="match status" value="1"/>
</dbReference>
<gene>
    <name evidence="4" type="ORF">GOP47_0000097</name>
</gene>
<keyword evidence="1" id="KW-0812">Transmembrane</keyword>
<keyword evidence="5" id="KW-1185">Reference proteome</keyword>
<feature type="domain" description="DUF7074" evidence="2">
    <location>
        <begin position="123"/>
        <end position="208"/>
    </location>
</feature>
<proteinExistence type="predicted"/>
<dbReference type="PANTHER" id="PTHR31469:SF4">
    <property type="entry name" value="O-FUCOSYLTRANSFERASE FAMILY PROTEIN"/>
    <property type="match status" value="1"/>
</dbReference>
<evidence type="ECO:0000313" key="5">
    <source>
        <dbReference type="Proteomes" id="UP000886520"/>
    </source>
</evidence>
<dbReference type="Pfam" id="PF23272">
    <property type="entry name" value="DUF7075"/>
    <property type="match status" value="1"/>
</dbReference>
<evidence type="ECO:0000259" key="2">
    <source>
        <dbReference type="Pfam" id="PF23269"/>
    </source>
</evidence>
<comment type="caution">
    <text evidence="4">The sequence shown here is derived from an EMBL/GenBank/DDBJ whole genome shotgun (WGS) entry which is preliminary data.</text>
</comment>
<name>A0A9D4VEA2_ADICA</name>
<organism evidence="4 5">
    <name type="scientific">Adiantum capillus-veneris</name>
    <name type="common">Maidenhair fern</name>
    <dbReference type="NCBI Taxonomy" id="13818"/>
    <lineage>
        <taxon>Eukaryota</taxon>
        <taxon>Viridiplantae</taxon>
        <taxon>Streptophyta</taxon>
        <taxon>Embryophyta</taxon>
        <taxon>Tracheophyta</taxon>
        <taxon>Polypodiopsida</taxon>
        <taxon>Polypodiidae</taxon>
        <taxon>Polypodiales</taxon>
        <taxon>Pteridineae</taxon>
        <taxon>Pteridaceae</taxon>
        <taxon>Vittarioideae</taxon>
        <taxon>Adiantum</taxon>
    </lineage>
</organism>
<reference evidence="4" key="1">
    <citation type="submission" date="2021-01" db="EMBL/GenBank/DDBJ databases">
        <title>Adiantum capillus-veneris genome.</title>
        <authorList>
            <person name="Fang Y."/>
            <person name="Liao Q."/>
        </authorList>
    </citation>
    <scope>NUCLEOTIDE SEQUENCE</scope>
    <source>
        <strain evidence="4">H3</strain>
        <tissue evidence="4">Leaf</tissue>
    </source>
</reference>
<dbReference type="EMBL" id="JABFUD020000001">
    <property type="protein sequence ID" value="KAI5083928.1"/>
    <property type="molecule type" value="Genomic_DNA"/>
</dbReference>
<keyword evidence="1" id="KW-1133">Transmembrane helix</keyword>
<evidence type="ECO:0000313" key="4">
    <source>
        <dbReference type="EMBL" id="KAI5083928.1"/>
    </source>
</evidence>
<keyword evidence="1" id="KW-0472">Membrane</keyword>
<sequence>MKSGLVQQIIKALTNALFGLFMLGVLIFTIVSVRYQPPDPWLEPGQAVTQLVLNSVLPNATFQTDDSVLRTGEDFSLSATDNATFILVEEPAITEEQIKEQQIAVSDAAEDGSPDVVACSSQDKPVNCSDPAVLTTIVAYNLQQYPDLNFFSYQVPVKGLGEDECDVAWKFRAKKEKSWRMYRDFRRFTLVINAACNLSVLDAGPWHSGKNAKHFVARRNGPFAGRSLPKRKPRPAAEAIVEKNVTVMEEIEVIDDSVAKADVDTFRQHRYLFYGRGGDHCKKMSHYLWSFLCALGEARYLNRTLVVDLNLCLSSTNNPGHDDEDGKDFRLYFDFAHLKDAASVIEQKQFLGEWGSWNQDHSHNQATYREVVGNTVTPMDLQQEKSTIIMRKFDLPEPDNYWYRVCEGETENVVQRPWHLLWKSKRIMDIVNAICGLMEWDFDAVHVVRGEKASNKELWPNLDADTSPESLISRLRDTIDTSRYMYIATNEREPGYFDAVKEVYRHASTLDDFSALWAKDSLWYNQTLELTNGNPVEFDGYMRAEVDTEVTLRAKQKIETFGFLTRDCKDGVNTC</sequence>